<accession>A0A1G4ASW1</accession>
<feature type="compositionally biased region" description="Acidic residues" evidence="1">
    <location>
        <begin position="48"/>
        <end position="57"/>
    </location>
</feature>
<dbReference type="Proteomes" id="UP000176998">
    <property type="component" value="Unassembled WGS sequence"/>
</dbReference>
<evidence type="ECO:0000256" key="2">
    <source>
        <dbReference type="SAM" id="Phobius"/>
    </source>
</evidence>
<dbReference type="OrthoDB" id="4817680at2759"/>
<feature type="transmembrane region" description="Helical" evidence="2">
    <location>
        <begin position="273"/>
        <end position="299"/>
    </location>
</feature>
<feature type="region of interest" description="Disordered" evidence="1">
    <location>
        <begin position="1"/>
        <end position="27"/>
    </location>
</feature>
<comment type="caution">
    <text evidence="3">The sequence shown here is derived from an EMBL/GenBank/DDBJ whole genome shotgun (WGS) entry which is preliminary data.</text>
</comment>
<keyword evidence="2" id="KW-0812">Transmembrane</keyword>
<keyword evidence="2" id="KW-0472">Membrane</keyword>
<dbReference type="RefSeq" id="XP_022469302.1">
    <property type="nucleotide sequence ID" value="XM_022624207.1"/>
</dbReference>
<organism evidence="3 4">
    <name type="scientific">Colletotrichum orchidophilum</name>
    <dbReference type="NCBI Taxonomy" id="1209926"/>
    <lineage>
        <taxon>Eukaryota</taxon>
        <taxon>Fungi</taxon>
        <taxon>Dikarya</taxon>
        <taxon>Ascomycota</taxon>
        <taxon>Pezizomycotina</taxon>
        <taxon>Sordariomycetes</taxon>
        <taxon>Hypocreomycetidae</taxon>
        <taxon>Glomerellales</taxon>
        <taxon>Glomerellaceae</taxon>
        <taxon>Colletotrichum</taxon>
    </lineage>
</organism>
<feature type="compositionally biased region" description="Pro residues" evidence="1">
    <location>
        <begin position="62"/>
        <end position="73"/>
    </location>
</feature>
<evidence type="ECO:0000256" key="1">
    <source>
        <dbReference type="SAM" id="MobiDB-lite"/>
    </source>
</evidence>
<gene>
    <name evidence="3" type="ORF">CORC01_12587</name>
</gene>
<feature type="transmembrane region" description="Helical" evidence="2">
    <location>
        <begin position="305"/>
        <end position="328"/>
    </location>
</feature>
<dbReference type="EMBL" id="MJBS01000158">
    <property type="protein sequence ID" value="OHE92132.1"/>
    <property type="molecule type" value="Genomic_DNA"/>
</dbReference>
<dbReference type="AlphaFoldDB" id="A0A1G4ASW1"/>
<feature type="compositionally biased region" description="Low complexity" evidence="1">
    <location>
        <begin position="7"/>
        <end position="18"/>
    </location>
</feature>
<keyword evidence="4" id="KW-1185">Reference proteome</keyword>
<sequence length="484" mass="53357">MSLPPQASFSSATTAVASRGTAYPSVEEFTSFKLPTKPRIIKTLTSDDISDLSDEGDDGPHKPNPSTPIPPSPVTSDESDHDFNLDDTPPTVCGKSMIYPRHPLSGKRPISIPVSPRWPFQDATPRPSTMVPIARSITVSSSRFNQSRSRDNYTPPIEVSVTESLDEFQINHPNGRLLASHPQGVPNHETGRSLTGRNLANIPTLVEKSEKDAQSSKVIPSQHRQRPFNLFHRRRWSSQVLKVQLLRRRQDKRKRAFETNTIWYERISLDDNIYGGSIVLTLFFVTNAIVSITVIITMTASKMSIPYFIIVWVMASLIVMTFTIIMLFRMRSFRKKAIALIDDEKRIRSTTFPKLSHEGHLHLPADSAEVAHRRQLGAAIANGEAQAGGLTHDESEKSSDGTVVDQIAQPSPVFDPLAPAMPRDTSSVYLSASGTSPQGIEHLHDASRHSIDLMASRNSRASSMTAVVGSAAPTAPMNNHESNC</sequence>
<feature type="region of interest" description="Disordered" evidence="1">
    <location>
        <begin position="43"/>
        <end position="95"/>
    </location>
</feature>
<name>A0A1G4ASW1_9PEZI</name>
<reference evidence="3 4" key="1">
    <citation type="submission" date="2016-09" db="EMBL/GenBank/DDBJ databases">
        <authorList>
            <person name="Capua I."/>
            <person name="De Benedictis P."/>
            <person name="Joannis T."/>
            <person name="Lombin L.H."/>
            <person name="Cattoli G."/>
        </authorList>
    </citation>
    <scope>NUCLEOTIDE SEQUENCE [LARGE SCALE GENOMIC DNA]</scope>
    <source>
        <strain evidence="3 4">IMI 309357</strain>
    </source>
</reference>
<protein>
    <submittedName>
        <fullName evidence="3">Uncharacterized protein</fullName>
    </submittedName>
</protein>
<proteinExistence type="predicted"/>
<keyword evidence="2" id="KW-1133">Transmembrane helix</keyword>
<dbReference type="GeneID" id="34565717"/>
<evidence type="ECO:0000313" key="3">
    <source>
        <dbReference type="EMBL" id="OHE92132.1"/>
    </source>
</evidence>
<evidence type="ECO:0000313" key="4">
    <source>
        <dbReference type="Proteomes" id="UP000176998"/>
    </source>
</evidence>